<gene>
    <name evidence="2" type="ORF">A3835_04175</name>
</gene>
<keyword evidence="1" id="KW-0472">Membrane</keyword>
<dbReference type="PANTHER" id="PTHR33383">
    <property type="entry name" value="MEMBRANE PROTEIN INSERTION EFFICIENCY FACTOR-RELATED"/>
    <property type="match status" value="1"/>
</dbReference>
<comment type="caution">
    <text evidence="2">The sequence shown here is derived from an EMBL/GenBank/DDBJ whole genome shotgun (WGS) entry which is preliminary data.</text>
</comment>
<dbReference type="GO" id="GO:0005886">
    <property type="term" value="C:plasma membrane"/>
    <property type="evidence" value="ECO:0007669"/>
    <property type="project" value="UniProtKB-SubCell"/>
</dbReference>
<evidence type="ECO:0000313" key="2">
    <source>
        <dbReference type="EMBL" id="ORI08717.1"/>
    </source>
</evidence>
<organism evidence="2 3">
    <name type="scientific">Campylobacter concisus</name>
    <dbReference type="NCBI Taxonomy" id="199"/>
    <lineage>
        <taxon>Bacteria</taxon>
        <taxon>Pseudomonadati</taxon>
        <taxon>Campylobacterota</taxon>
        <taxon>Epsilonproteobacteria</taxon>
        <taxon>Campylobacterales</taxon>
        <taxon>Campylobacteraceae</taxon>
        <taxon>Campylobacter</taxon>
    </lineage>
</organism>
<dbReference type="AlphaFoldDB" id="A0A1X0U446"/>
<proteinExistence type="inferred from homology"/>
<dbReference type="NCBIfam" id="TIGR00278">
    <property type="entry name" value="membrane protein insertion efficiency factor YidD"/>
    <property type="match status" value="1"/>
</dbReference>
<name>A0A1X0U446_9BACT</name>
<dbReference type="SMART" id="SM01234">
    <property type="entry name" value="Haemolytic"/>
    <property type="match status" value="1"/>
</dbReference>
<comment type="function">
    <text evidence="1">Could be involved in insertion of integral membrane proteins into the membrane.</text>
</comment>
<dbReference type="HAMAP" id="MF_00386">
    <property type="entry name" value="UPF0161_YidD"/>
    <property type="match status" value="1"/>
</dbReference>
<dbReference type="InterPro" id="IPR002696">
    <property type="entry name" value="Membr_insert_effic_factor_YidD"/>
</dbReference>
<comment type="similarity">
    <text evidence="1">Belongs to the UPF0161 family.</text>
</comment>
<dbReference type="Pfam" id="PF01809">
    <property type="entry name" value="YidD"/>
    <property type="match status" value="1"/>
</dbReference>
<dbReference type="EMBL" id="LVWL01000018">
    <property type="protein sequence ID" value="ORI08717.1"/>
    <property type="molecule type" value="Genomic_DNA"/>
</dbReference>
<keyword evidence="1" id="KW-1003">Cell membrane</keyword>
<accession>A0A1X0U446</accession>
<dbReference type="Proteomes" id="UP000192671">
    <property type="component" value="Unassembled WGS sequence"/>
</dbReference>
<dbReference type="RefSeq" id="WP_107784979.1">
    <property type="nucleotide sequence ID" value="NZ_PIRK01000006.1"/>
</dbReference>
<protein>
    <recommendedName>
        <fullName evidence="1">Putative membrane protein insertion efficiency factor</fullName>
    </recommendedName>
</protein>
<dbReference type="PANTHER" id="PTHR33383:SF1">
    <property type="entry name" value="MEMBRANE PROTEIN INSERTION EFFICIENCY FACTOR-RELATED"/>
    <property type="match status" value="1"/>
</dbReference>
<sequence length="113" mass="13525">MKKIAIKAIAFYQKYISILLPKSCRYYPTCSQYAIWEFQTNSFFSAFFATFMRILKCNQLFKGGINYPIIYKKFNLCFISQKSDTRNVNFWFVPCQNSKFYVVKVLDKLKEKK</sequence>
<reference evidence="2 3" key="1">
    <citation type="journal article" date="2017" name="Gene Rep">
        <title>The ribosomal RNA operon (rrn) of Campylobacter concisus supports molecular typing to genomospecies level.</title>
        <authorList>
            <person name="Huq M."/>
            <person name="Van T.T.H."/>
            <person name="Gurtler V."/>
            <person name="Elshagmani E."/>
            <person name="Allemailem K.S."/>
            <person name="Smooker P.M."/>
            <person name="Istivan T.S."/>
        </authorList>
    </citation>
    <scope>NUCLEOTIDE SEQUENCE [LARGE SCALE GENOMIC DNA]</scope>
    <source>
        <strain evidence="2 3">RCH 26</strain>
    </source>
</reference>
<comment type="subcellular location">
    <subcellularLocation>
        <location evidence="1">Cell membrane</location>
        <topology evidence="1">Peripheral membrane protein</topology>
        <orientation evidence="1">Cytoplasmic side</orientation>
    </subcellularLocation>
</comment>
<evidence type="ECO:0000313" key="3">
    <source>
        <dbReference type="Proteomes" id="UP000192671"/>
    </source>
</evidence>
<evidence type="ECO:0000256" key="1">
    <source>
        <dbReference type="HAMAP-Rule" id="MF_00386"/>
    </source>
</evidence>